<protein>
    <submittedName>
        <fullName evidence="1">Uncharacterized protein</fullName>
    </submittedName>
</protein>
<reference evidence="1 2" key="1">
    <citation type="submission" date="2017-10" db="EMBL/GenBank/DDBJ databases">
        <title>Comparative genomics in systemic dimorphic fungi from Ajellomycetaceae.</title>
        <authorList>
            <person name="Munoz J.F."/>
            <person name="Mcewen J.G."/>
            <person name="Clay O.K."/>
            <person name="Cuomo C.A."/>
        </authorList>
    </citation>
    <scope>NUCLEOTIDE SEQUENCE [LARGE SCALE GENOMIC DNA]</scope>
    <source>
        <strain evidence="1 2">UAMH7299</strain>
    </source>
</reference>
<keyword evidence="2" id="KW-1185">Reference proteome</keyword>
<evidence type="ECO:0000313" key="2">
    <source>
        <dbReference type="Proteomes" id="UP000224634"/>
    </source>
</evidence>
<sequence length="116" mass="13216">MASRAQSAGGAGRYIRKQLVENHFHTMGPLRTFENTLTVRANDLAEEDAEQYGDTVSRLRGCITWCPGATMHGAQTPEAYYHDQPCHFPDQEDPWKRHPQGLQANPLRYYEDFGYA</sequence>
<name>A0A2B7XA26_POLH7</name>
<proteinExistence type="predicted"/>
<organism evidence="1 2">
    <name type="scientific">Polytolypa hystricis (strain UAMH7299)</name>
    <dbReference type="NCBI Taxonomy" id="1447883"/>
    <lineage>
        <taxon>Eukaryota</taxon>
        <taxon>Fungi</taxon>
        <taxon>Dikarya</taxon>
        <taxon>Ascomycota</taxon>
        <taxon>Pezizomycotina</taxon>
        <taxon>Eurotiomycetes</taxon>
        <taxon>Eurotiomycetidae</taxon>
        <taxon>Onygenales</taxon>
        <taxon>Onygenales incertae sedis</taxon>
        <taxon>Polytolypa</taxon>
    </lineage>
</organism>
<evidence type="ECO:0000313" key="1">
    <source>
        <dbReference type="EMBL" id="PGH05730.1"/>
    </source>
</evidence>
<gene>
    <name evidence="1" type="ORF">AJ80_08287</name>
</gene>
<comment type="caution">
    <text evidence="1">The sequence shown here is derived from an EMBL/GenBank/DDBJ whole genome shotgun (WGS) entry which is preliminary data.</text>
</comment>
<accession>A0A2B7XA26</accession>
<dbReference type="EMBL" id="PDNA01000185">
    <property type="protein sequence ID" value="PGH05730.1"/>
    <property type="molecule type" value="Genomic_DNA"/>
</dbReference>
<dbReference type="Proteomes" id="UP000224634">
    <property type="component" value="Unassembled WGS sequence"/>
</dbReference>
<dbReference type="AlphaFoldDB" id="A0A2B7XA26"/>